<name>F2U6L9_SALR5</name>
<evidence type="ECO:0000256" key="5">
    <source>
        <dbReference type="ARBA" id="ARBA00022989"/>
    </source>
</evidence>
<proteinExistence type="predicted"/>
<dbReference type="Gene3D" id="3.40.50.300">
    <property type="entry name" value="P-loop containing nucleotide triphosphate hydrolases"/>
    <property type="match status" value="1"/>
</dbReference>
<feature type="signal peptide" evidence="9">
    <location>
        <begin position="1"/>
        <end position="24"/>
    </location>
</feature>
<keyword evidence="11" id="KW-1185">Reference proteome</keyword>
<keyword evidence="3" id="KW-0812">Transmembrane</keyword>
<dbReference type="InterPro" id="IPR027417">
    <property type="entry name" value="P-loop_NTPase"/>
</dbReference>
<feature type="chain" id="PRO_5003290775" description="Sulfotransferase" evidence="9">
    <location>
        <begin position="25"/>
        <end position="477"/>
    </location>
</feature>
<dbReference type="Proteomes" id="UP000007799">
    <property type="component" value="Unassembled WGS sequence"/>
</dbReference>
<comment type="subcellular location">
    <subcellularLocation>
        <location evidence="1">Golgi apparatus membrane</location>
        <topology evidence="1">Single-pass type II membrane protein</topology>
    </subcellularLocation>
</comment>
<keyword evidence="5" id="KW-1133">Transmembrane helix</keyword>
<keyword evidence="2" id="KW-0808">Transferase</keyword>
<evidence type="ECO:0000313" key="10">
    <source>
        <dbReference type="EMBL" id="EGD83501.1"/>
    </source>
</evidence>
<evidence type="ECO:0000256" key="4">
    <source>
        <dbReference type="ARBA" id="ARBA00022968"/>
    </source>
</evidence>
<protein>
    <recommendedName>
        <fullName evidence="12">Sulfotransferase</fullName>
    </recommendedName>
</protein>
<gene>
    <name evidence="10" type="ORF">PTSG_04108</name>
</gene>
<dbReference type="PANTHER" id="PTHR12129:SF15">
    <property type="entry name" value="URONYL 2-SULFOTRANSFERASE"/>
    <property type="match status" value="1"/>
</dbReference>
<sequence>MRHRATAAAALGVVLLVLLGCCRTIPVTAKPCPENSVFVYSAAHDKPMCACDPKAHCAGESCVSGSDDNLPAMSASNKGFPIDCPTCSCYFLERASEAIINGGGKPITDPNTGKVLFYDHPDSVFNEHCEVDPDVMPPAPKALDRVNWVHIPKCASSVTSLIYNYACRDFTSAVVYDPQRDGPLNQNETFRAYKPHTCAACFQTCNKRKCSRFTTWAPHSGLMRDEGEVREKQCTARVVGVVPGHNPLDFSARMHGSYIGTFRDPRRRLLSAFNYHRHAYGMVKTQQAKLKNTHTLEEFVAFNGIAHCQVKHLNGIKCGEQNVDIGFGFVTAAVERFLTTFAFGGLTDYYSLSVCLFHRIYGGKVHPDELRNMRPGEDFLAKYEKEGYNILPKSAWRDFSVRDEPYDWLLYTVVLDRFHTLVRTYGLVVPDTLAREHAAIMRYCSEWVEAAKSGDSDRYRDGADKCLDYVEPPATDE</sequence>
<evidence type="ECO:0000256" key="7">
    <source>
        <dbReference type="ARBA" id="ARBA00023136"/>
    </source>
</evidence>
<dbReference type="KEGG" id="sre:PTSG_04108"/>
<evidence type="ECO:0008006" key="12">
    <source>
        <dbReference type="Google" id="ProtNLM"/>
    </source>
</evidence>
<keyword evidence="7" id="KW-0472">Membrane</keyword>
<evidence type="ECO:0000256" key="8">
    <source>
        <dbReference type="ARBA" id="ARBA00023180"/>
    </source>
</evidence>
<dbReference type="AlphaFoldDB" id="F2U6L9"/>
<evidence type="ECO:0000256" key="3">
    <source>
        <dbReference type="ARBA" id="ARBA00022692"/>
    </source>
</evidence>
<dbReference type="OrthoDB" id="418438at2759"/>
<keyword evidence="4" id="KW-0735">Signal-anchor</keyword>
<dbReference type="eggNOG" id="ENOG502SC84">
    <property type="taxonomic scope" value="Eukaryota"/>
</dbReference>
<dbReference type="PROSITE" id="PS51257">
    <property type="entry name" value="PROKAR_LIPOPROTEIN"/>
    <property type="match status" value="1"/>
</dbReference>
<dbReference type="InterPro" id="IPR007734">
    <property type="entry name" value="Heparan_SO4_2-O-STrfase"/>
</dbReference>
<dbReference type="PANTHER" id="PTHR12129">
    <property type="entry name" value="HEPARAN SULFATE 2-O-SULFOTRANSFERASE"/>
    <property type="match status" value="1"/>
</dbReference>
<dbReference type="GeneID" id="16075583"/>
<organism evidence="11">
    <name type="scientific">Salpingoeca rosetta (strain ATCC 50818 / BSB-021)</name>
    <dbReference type="NCBI Taxonomy" id="946362"/>
    <lineage>
        <taxon>Eukaryota</taxon>
        <taxon>Choanoflagellata</taxon>
        <taxon>Craspedida</taxon>
        <taxon>Salpingoecidae</taxon>
        <taxon>Salpingoeca</taxon>
    </lineage>
</organism>
<evidence type="ECO:0000256" key="1">
    <source>
        <dbReference type="ARBA" id="ARBA00004323"/>
    </source>
</evidence>
<keyword evidence="9" id="KW-0732">Signal</keyword>
<evidence type="ECO:0000256" key="2">
    <source>
        <dbReference type="ARBA" id="ARBA00022679"/>
    </source>
</evidence>
<dbReference type="InParanoid" id="F2U6L9"/>
<evidence type="ECO:0000256" key="6">
    <source>
        <dbReference type="ARBA" id="ARBA00023034"/>
    </source>
</evidence>
<reference evidence="10" key="1">
    <citation type="submission" date="2009-08" db="EMBL/GenBank/DDBJ databases">
        <title>Annotation of Salpingoeca rosetta.</title>
        <authorList>
            <consortium name="The Broad Institute Genome Sequencing Platform"/>
            <person name="Russ C."/>
            <person name="Cuomo C."/>
            <person name="Burger G."/>
            <person name="Gray M.W."/>
            <person name="Holland P.W.H."/>
            <person name="King N."/>
            <person name="Lang F.B.F."/>
            <person name="Roger A.J."/>
            <person name="Ruiz-Trillo I."/>
            <person name="Young S.K."/>
            <person name="Zeng Q."/>
            <person name="Gargeya S."/>
            <person name="Alvarado L."/>
            <person name="Berlin A."/>
            <person name="Chapman S.B."/>
            <person name="Chen Z."/>
            <person name="Freedman E."/>
            <person name="Gellesch M."/>
            <person name="Goldberg J."/>
            <person name="Griggs A."/>
            <person name="Gujja S."/>
            <person name="Heilman E."/>
            <person name="Heiman D."/>
            <person name="Howarth C."/>
            <person name="Mehta T."/>
            <person name="Neiman D."/>
            <person name="Pearson M."/>
            <person name="Roberts A."/>
            <person name="Saif S."/>
            <person name="Shea T."/>
            <person name="Shenoy N."/>
            <person name="Sisk P."/>
            <person name="Stolte C."/>
            <person name="Sykes S."/>
            <person name="White J."/>
            <person name="Yandava C."/>
            <person name="Haas B."/>
            <person name="Nusbaum C."/>
            <person name="Birren B."/>
        </authorList>
    </citation>
    <scope>NUCLEOTIDE SEQUENCE [LARGE SCALE GENOMIC DNA]</scope>
    <source>
        <strain evidence="10">ATCC 50818</strain>
    </source>
</reference>
<evidence type="ECO:0000256" key="9">
    <source>
        <dbReference type="SAM" id="SignalP"/>
    </source>
</evidence>
<dbReference type="RefSeq" id="XP_004995005.1">
    <property type="nucleotide sequence ID" value="XM_004994948.1"/>
</dbReference>
<keyword evidence="8" id="KW-0325">Glycoprotein</keyword>
<dbReference type="GO" id="GO:0000139">
    <property type="term" value="C:Golgi membrane"/>
    <property type="evidence" value="ECO:0007669"/>
    <property type="project" value="UniProtKB-SubCell"/>
</dbReference>
<keyword evidence="6" id="KW-0333">Golgi apparatus</keyword>
<evidence type="ECO:0000313" key="11">
    <source>
        <dbReference type="Proteomes" id="UP000007799"/>
    </source>
</evidence>
<dbReference type="GO" id="GO:0008146">
    <property type="term" value="F:sulfotransferase activity"/>
    <property type="evidence" value="ECO:0007669"/>
    <property type="project" value="InterPro"/>
</dbReference>
<accession>F2U6L9</accession>
<dbReference type="EMBL" id="GL832963">
    <property type="protein sequence ID" value="EGD83501.1"/>
    <property type="molecule type" value="Genomic_DNA"/>
</dbReference>